<dbReference type="Proteomes" id="UP000324091">
    <property type="component" value="Chromosome 21"/>
</dbReference>
<evidence type="ECO:0000313" key="3">
    <source>
        <dbReference type="Proteomes" id="UP000324091"/>
    </source>
</evidence>
<comment type="caution">
    <text evidence="2">The sequence shown here is derived from an EMBL/GenBank/DDBJ whole genome shotgun (WGS) entry which is preliminary data.</text>
</comment>
<organism evidence="2 3">
    <name type="scientific">Takifugu flavidus</name>
    <name type="common">sansaifugu</name>
    <dbReference type="NCBI Taxonomy" id="433684"/>
    <lineage>
        <taxon>Eukaryota</taxon>
        <taxon>Metazoa</taxon>
        <taxon>Chordata</taxon>
        <taxon>Craniata</taxon>
        <taxon>Vertebrata</taxon>
        <taxon>Euteleostomi</taxon>
        <taxon>Actinopterygii</taxon>
        <taxon>Neopterygii</taxon>
        <taxon>Teleostei</taxon>
        <taxon>Neoteleostei</taxon>
        <taxon>Acanthomorphata</taxon>
        <taxon>Eupercaria</taxon>
        <taxon>Tetraodontiformes</taxon>
        <taxon>Tetradontoidea</taxon>
        <taxon>Tetraodontidae</taxon>
        <taxon>Takifugu</taxon>
    </lineage>
</organism>
<feature type="region of interest" description="Disordered" evidence="1">
    <location>
        <begin position="1"/>
        <end position="40"/>
    </location>
</feature>
<feature type="compositionally biased region" description="Basic and acidic residues" evidence="1">
    <location>
        <begin position="11"/>
        <end position="24"/>
    </location>
</feature>
<evidence type="ECO:0000256" key="1">
    <source>
        <dbReference type="SAM" id="MobiDB-lite"/>
    </source>
</evidence>
<reference evidence="2 3" key="1">
    <citation type="submission" date="2019-04" db="EMBL/GenBank/DDBJ databases">
        <title>Chromosome genome assembly for Takifugu flavidus.</title>
        <authorList>
            <person name="Xiao S."/>
        </authorList>
    </citation>
    <scope>NUCLEOTIDE SEQUENCE [LARGE SCALE GENOMIC DNA]</scope>
    <source>
        <strain evidence="2">HTHZ2018</strain>
        <tissue evidence="2">Muscle</tissue>
    </source>
</reference>
<protein>
    <submittedName>
        <fullName evidence="2">Uncharacterized protein</fullName>
    </submittedName>
</protein>
<sequence>MKQRQTNEVGRGTKDERVTRKVASEGDGAPQNSNQDYSCTHNGILADEECTPGAYPRSRSLCCVSRQYNADEVHRCSSGDAAREVRAVHSEQPTSTGGAQPEEDR</sequence>
<feature type="region of interest" description="Disordered" evidence="1">
    <location>
        <begin position="85"/>
        <end position="105"/>
    </location>
</feature>
<accession>A0A5C6NF03</accession>
<dbReference type="AlphaFoldDB" id="A0A5C6NF03"/>
<gene>
    <name evidence="2" type="ORF">D4764_21G0006530</name>
</gene>
<keyword evidence="3" id="KW-1185">Reference proteome</keyword>
<dbReference type="EMBL" id="RHFK02000014">
    <property type="protein sequence ID" value="TWW65753.1"/>
    <property type="molecule type" value="Genomic_DNA"/>
</dbReference>
<evidence type="ECO:0000313" key="2">
    <source>
        <dbReference type="EMBL" id="TWW65753.1"/>
    </source>
</evidence>
<feature type="compositionally biased region" description="Polar residues" evidence="1">
    <location>
        <begin position="30"/>
        <end position="40"/>
    </location>
</feature>
<proteinExistence type="predicted"/>
<name>A0A5C6NF03_9TELE</name>